<gene>
    <name evidence="2" type="ORF">PoB_001924300</name>
</gene>
<protein>
    <submittedName>
        <fullName evidence="2">Uncharacterized protein</fullName>
    </submittedName>
</protein>
<keyword evidence="1" id="KW-0472">Membrane</keyword>
<sequence length="108" mass="11864">MRCGQQSQCNGLSRLVCFAHLCSILVFVGLQFSCVHARVCLFLPGKTISDFVSPGQARIEVQGVRTRAGYKDFSRFQGGFRVDSLASVPPRPLSEIISNGFIITHESD</sequence>
<keyword evidence="1" id="KW-1133">Transmembrane helix</keyword>
<organism evidence="2 3">
    <name type="scientific">Plakobranchus ocellatus</name>
    <dbReference type="NCBI Taxonomy" id="259542"/>
    <lineage>
        <taxon>Eukaryota</taxon>
        <taxon>Metazoa</taxon>
        <taxon>Spiralia</taxon>
        <taxon>Lophotrochozoa</taxon>
        <taxon>Mollusca</taxon>
        <taxon>Gastropoda</taxon>
        <taxon>Heterobranchia</taxon>
        <taxon>Euthyneura</taxon>
        <taxon>Panpulmonata</taxon>
        <taxon>Sacoglossa</taxon>
        <taxon>Placobranchoidea</taxon>
        <taxon>Plakobranchidae</taxon>
        <taxon>Plakobranchus</taxon>
    </lineage>
</organism>
<keyword evidence="3" id="KW-1185">Reference proteome</keyword>
<reference evidence="2 3" key="1">
    <citation type="journal article" date="2021" name="Elife">
        <title>Chloroplast acquisition without the gene transfer in kleptoplastic sea slugs, Plakobranchus ocellatus.</title>
        <authorList>
            <person name="Maeda T."/>
            <person name="Takahashi S."/>
            <person name="Yoshida T."/>
            <person name="Shimamura S."/>
            <person name="Takaki Y."/>
            <person name="Nagai Y."/>
            <person name="Toyoda A."/>
            <person name="Suzuki Y."/>
            <person name="Arimoto A."/>
            <person name="Ishii H."/>
            <person name="Satoh N."/>
            <person name="Nishiyama T."/>
            <person name="Hasebe M."/>
            <person name="Maruyama T."/>
            <person name="Minagawa J."/>
            <person name="Obokata J."/>
            <person name="Shigenobu S."/>
        </authorList>
    </citation>
    <scope>NUCLEOTIDE SEQUENCE [LARGE SCALE GENOMIC DNA]</scope>
</reference>
<feature type="transmembrane region" description="Helical" evidence="1">
    <location>
        <begin position="12"/>
        <end position="32"/>
    </location>
</feature>
<dbReference type="AlphaFoldDB" id="A0AAV3ZE66"/>
<keyword evidence="1" id="KW-0812">Transmembrane</keyword>
<proteinExistence type="predicted"/>
<comment type="caution">
    <text evidence="2">The sequence shown here is derived from an EMBL/GenBank/DDBJ whole genome shotgun (WGS) entry which is preliminary data.</text>
</comment>
<accession>A0AAV3ZE66</accession>
<evidence type="ECO:0000256" key="1">
    <source>
        <dbReference type="SAM" id="Phobius"/>
    </source>
</evidence>
<evidence type="ECO:0000313" key="3">
    <source>
        <dbReference type="Proteomes" id="UP000735302"/>
    </source>
</evidence>
<evidence type="ECO:0000313" key="2">
    <source>
        <dbReference type="EMBL" id="GFN92737.1"/>
    </source>
</evidence>
<dbReference type="EMBL" id="BLXT01002298">
    <property type="protein sequence ID" value="GFN92737.1"/>
    <property type="molecule type" value="Genomic_DNA"/>
</dbReference>
<dbReference type="Proteomes" id="UP000735302">
    <property type="component" value="Unassembled WGS sequence"/>
</dbReference>
<name>A0AAV3ZE66_9GAST</name>